<sequence length="240" mass="25812">MTSTTTDTSWLGSLIDAVIGLMDLIGPIGAGLAIALENLFPPLPSEAILPMAGIAAHDGSFGLWEAVLWTTVGSLVGALALYGLGAWLGLRRLRRIADRLPLVAVSDVDRTVAWFHRHGGKAVFFGRFIPIFRSLISIPAGVARMPMWRFGVLTTAGSLIWNTAFILCGWFLGSGWHIVEQYVDVVQNVVIVVVALAVVVFAASRIRSVRAARRQDALEHVDESGPSETRTDGIPISSGR</sequence>
<dbReference type="Pfam" id="PF09335">
    <property type="entry name" value="VTT_dom"/>
    <property type="match status" value="1"/>
</dbReference>
<keyword evidence="6 8" id="KW-0472">Membrane</keyword>
<dbReference type="AlphaFoldDB" id="A0A7D7WI00"/>
<feature type="domain" description="VTT" evidence="9">
    <location>
        <begin position="43"/>
        <end position="170"/>
    </location>
</feature>
<name>A0A7D7WI00_9MICO</name>
<feature type="transmembrane region" description="Helical" evidence="8">
    <location>
        <begin position="66"/>
        <end position="90"/>
    </location>
</feature>
<evidence type="ECO:0000256" key="2">
    <source>
        <dbReference type="ARBA" id="ARBA00010792"/>
    </source>
</evidence>
<comment type="subcellular location">
    <subcellularLocation>
        <location evidence="1">Cell membrane</location>
        <topology evidence="1">Multi-pass membrane protein</topology>
    </subcellularLocation>
</comment>
<evidence type="ECO:0000313" key="10">
    <source>
        <dbReference type="EMBL" id="QMU98074.1"/>
    </source>
</evidence>
<feature type="transmembrane region" description="Helical" evidence="8">
    <location>
        <begin position="185"/>
        <end position="204"/>
    </location>
</feature>
<evidence type="ECO:0000313" key="11">
    <source>
        <dbReference type="Proteomes" id="UP000515708"/>
    </source>
</evidence>
<dbReference type="Proteomes" id="UP000515708">
    <property type="component" value="Chromosome"/>
</dbReference>
<feature type="transmembrane region" description="Helical" evidence="8">
    <location>
        <begin position="12"/>
        <end position="36"/>
    </location>
</feature>
<reference evidence="10 11" key="1">
    <citation type="journal article" date="2020" name="Front. Microbiol.">
        <title>Design of Bacterial Strain-Specific qPCR Assays Using NGS Data and Publicly Available Resources and Its Application to Track Biocontrol Strains.</title>
        <authorList>
            <person name="Hernandez I."/>
            <person name="Sant C."/>
            <person name="Martinez R."/>
            <person name="Fernandez C."/>
        </authorList>
    </citation>
    <scope>NUCLEOTIDE SEQUENCE [LARGE SCALE GENOMIC DNA]</scope>
    <source>
        <strain evidence="10 11">B24</strain>
    </source>
</reference>
<dbReference type="GO" id="GO:0005886">
    <property type="term" value="C:plasma membrane"/>
    <property type="evidence" value="ECO:0007669"/>
    <property type="project" value="UniProtKB-SubCell"/>
</dbReference>
<proteinExistence type="inferred from homology"/>
<keyword evidence="5 8" id="KW-1133">Transmembrane helix</keyword>
<protein>
    <submittedName>
        <fullName evidence="10">DedA family protein</fullName>
    </submittedName>
</protein>
<evidence type="ECO:0000256" key="5">
    <source>
        <dbReference type="ARBA" id="ARBA00022989"/>
    </source>
</evidence>
<dbReference type="RefSeq" id="WP_182253085.1">
    <property type="nucleotide sequence ID" value="NZ_CP043732.1"/>
</dbReference>
<feature type="transmembrane region" description="Helical" evidence="8">
    <location>
        <begin position="150"/>
        <end position="173"/>
    </location>
</feature>
<dbReference type="EMBL" id="CP043732">
    <property type="protein sequence ID" value="QMU98074.1"/>
    <property type="molecule type" value="Genomic_DNA"/>
</dbReference>
<evidence type="ECO:0000256" key="6">
    <source>
        <dbReference type="ARBA" id="ARBA00023136"/>
    </source>
</evidence>
<comment type="similarity">
    <text evidence="2">Belongs to the DedA family.</text>
</comment>
<feature type="region of interest" description="Disordered" evidence="7">
    <location>
        <begin position="220"/>
        <end position="240"/>
    </location>
</feature>
<dbReference type="InterPro" id="IPR051311">
    <property type="entry name" value="DedA_domain"/>
</dbReference>
<dbReference type="InterPro" id="IPR032816">
    <property type="entry name" value="VTT_dom"/>
</dbReference>
<evidence type="ECO:0000259" key="9">
    <source>
        <dbReference type="Pfam" id="PF09335"/>
    </source>
</evidence>
<gene>
    <name evidence="10" type="ORF">FVO59_13345</name>
</gene>
<dbReference type="PANTHER" id="PTHR42709">
    <property type="entry name" value="ALKALINE PHOSPHATASE LIKE PROTEIN"/>
    <property type="match status" value="1"/>
</dbReference>
<evidence type="ECO:0000256" key="8">
    <source>
        <dbReference type="SAM" id="Phobius"/>
    </source>
</evidence>
<evidence type="ECO:0000256" key="7">
    <source>
        <dbReference type="SAM" id="MobiDB-lite"/>
    </source>
</evidence>
<organism evidence="10 11">
    <name type="scientific">Microbacterium esteraromaticum</name>
    <dbReference type="NCBI Taxonomy" id="57043"/>
    <lineage>
        <taxon>Bacteria</taxon>
        <taxon>Bacillati</taxon>
        <taxon>Actinomycetota</taxon>
        <taxon>Actinomycetes</taxon>
        <taxon>Micrococcales</taxon>
        <taxon>Microbacteriaceae</taxon>
        <taxon>Microbacterium</taxon>
    </lineage>
</organism>
<evidence type="ECO:0000256" key="4">
    <source>
        <dbReference type="ARBA" id="ARBA00022692"/>
    </source>
</evidence>
<evidence type="ECO:0000256" key="3">
    <source>
        <dbReference type="ARBA" id="ARBA00022475"/>
    </source>
</evidence>
<evidence type="ECO:0000256" key="1">
    <source>
        <dbReference type="ARBA" id="ARBA00004651"/>
    </source>
</evidence>
<keyword evidence="4 8" id="KW-0812">Transmembrane</keyword>
<accession>A0A7D7WI00</accession>
<keyword evidence="3" id="KW-1003">Cell membrane</keyword>
<dbReference type="PANTHER" id="PTHR42709:SF6">
    <property type="entry name" value="UNDECAPRENYL PHOSPHATE TRANSPORTER A"/>
    <property type="match status" value="1"/>
</dbReference>